<dbReference type="InterPro" id="IPR029063">
    <property type="entry name" value="SAM-dependent_MTases_sf"/>
</dbReference>
<evidence type="ECO:0000256" key="1">
    <source>
        <dbReference type="ARBA" id="ARBA00000142"/>
    </source>
</evidence>
<dbReference type="Pfam" id="PF02390">
    <property type="entry name" value="Methyltransf_4"/>
    <property type="match status" value="1"/>
</dbReference>
<dbReference type="OrthoDB" id="9802090at2"/>
<dbReference type="GO" id="GO:0008176">
    <property type="term" value="F:tRNA (guanine(46)-N7)-methyltransferase activity"/>
    <property type="evidence" value="ECO:0007669"/>
    <property type="project" value="UniProtKB-UniRule"/>
</dbReference>
<feature type="binding site" evidence="7">
    <location>
        <position position="123"/>
    </location>
    <ligand>
        <name>substrate</name>
    </ligand>
</feature>
<evidence type="ECO:0000256" key="7">
    <source>
        <dbReference type="HAMAP-Rule" id="MF_01057"/>
    </source>
</evidence>
<dbReference type="InterPro" id="IPR055361">
    <property type="entry name" value="tRNA_methyltr_TrmB_bact"/>
</dbReference>
<feature type="binding site" evidence="7">
    <location>
        <position position="42"/>
    </location>
    <ligand>
        <name>S-adenosyl-L-methionine</name>
        <dbReference type="ChEBI" id="CHEBI:59789"/>
    </ligand>
</feature>
<evidence type="ECO:0000256" key="6">
    <source>
        <dbReference type="ARBA" id="ARBA00022694"/>
    </source>
</evidence>
<organism evidence="8 9">
    <name type="scientific">Spiroplasma corruscae</name>
    <dbReference type="NCBI Taxonomy" id="216934"/>
    <lineage>
        <taxon>Bacteria</taxon>
        <taxon>Bacillati</taxon>
        <taxon>Mycoplasmatota</taxon>
        <taxon>Mollicutes</taxon>
        <taxon>Entomoplasmatales</taxon>
        <taxon>Spiroplasmataceae</taxon>
        <taxon>Spiroplasma</taxon>
    </lineage>
</organism>
<feature type="binding site" evidence="7">
    <location>
        <position position="97"/>
    </location>
    <ligand>
        <name>S-adenosyl-L-methionine</name>
        <dbReference type="ChEBI" id="CHEBI:59789"/>
    </ligand>
</feature>
<dbReference type="PROSITE" id="PS51625">
    <property type="entry name" value="SAM_MT_TRMB"/>
    <property type="match status" value="1"/>
</dbReference>
<evidence type="ECO:0000256" key="3">
    <source>
        <dbReference type="ARBA" id="ARBA00022603"/>
    </source>
</evidence>
<reference evidence="8 9" key="1">
    <citation type="submission" date="2017-07" db="EMBL/GenBank/DDBJ databases">
        <title>Complete genome sequence of Spiroplasma corruscae EC-1 (DSM 19793).</title>
        <authorList>
            <person name="Tsai Y.-M."/>
            <person name="Lo W.-S."/>
            <person name="Kuo C.-H."/>
        </authorList>
    </citation>
    <scope>NUCLEOTIDE SEQUENCE [LARGE SCALE GENOMIC DNA]</scope>
    <source>
        <strain evidence="8 9">EC-1</strain>
    </source>
</reference>
<dbReference type="NCBIfam" id="TIGR00091">
    <property type="entry name" value="tRNA (guanosine(46)-N7)-methyltransferase TrmB"/>
    <property type="match status" value="1"/>
</dbReference>
<feature type="binding site" evidence="7">
    <location>
        <position position="67"/>
    </location>
    <ligand>
        <name>S-adenosyl-L-methionine</name>
        <dbReference type="ChEBI" id="CHEBI:59789"/>
    </ligand>
</feature>
<evidence type="ECO:0000313" key="9">
    <source>
        <dbReference type="Proteomes" id="UP000203229"/>
    </source>
</evidence>
<dbReference type="AlphaFoldDB" id="A0A222EMW4"/>
<dbReference type="PANTHER" id="PTHR23417:SF14">
    <property type="entry name" value="PENTACOTRIPEPTIDE-REPEAT REGION OF PRORP DOMAIN-CONTAINING PROTEIN"/>
    <property type="match status" value="1"/>
</dbReference>
<dbReference type="PANTHER" id="PTHR23417">
    <property type="entry name" value="3-DEOXY-D-MANNO-OCTULOSONIC-ACID TRANSFERASE/TRNA GUANINE-N 7 - -METHYLTRANSFERASE"/>
    <property type="match status" value="1"/>
</dbReference>
<dbReference type="NCBIfam" id="NF001080">
    <property type="entry name" value="PRK00121.2-2"/>
    <property type="match status" value="1"/>
</dbReference>
<comment type="similarity">
    <text evidence="7">Belongs to the class I-like SAM-binding methyltransferase superfamily. TrmB family.</text>
</comment>
<keyword evidence="9" id="KW-1185">Reference proteome</keyword>
<feature type="binding site" evidence="7">
    <location>
        <position position="155"/>
    </location>
    <ligand>
        <name>substrate</name>
    </ligand>
</feature>
<keyword evidence="5 7" id="KW-0949">S-adenosyl-L-methionine</keyword>
<evidence type="ECO:0000256" key="2">
    <source>
        <dbReference type="ARBA" id="ARBA00003015"/>
    </source>
</evidence>
<gene>
    <name evidence="7 8" type="primary">trmB</name>
    <name evidence="8" type="ORF">SCORR_v1c00720</name>
</gene>
<comment type="catalytic activity">
    <reaction evidence="1 7">
        <text>guanosine(46) in tRNA + S-adenosyl-L-methionine = N(7)-methylguanosine(46) in tRNA + S-adenosyl-L-homocysteine</text>
        <dbReference type="Rhea" id="RHEA:42708"/>
        <dbReference type="Rhea" id="RHEA-COMP:10188"/>
        <dbReference type="Rhea" id="RHEA-COMP:10189"/>
        <dbReference type="ChEBI" id="CHEBI:57856"/>
        <dbReference type="ChEBI" id="CHEBI:59789"/>
        <dbReference type="ChEBI" id="CHEBI:74269"/>
        <dbReference type="ChEBI" id="CHEBI:74480"/>
        <dbReference type="EC" id="2.1.1.33"/>
    </reaction>
</comment>
<sequence length="217" mass="25846">MRLRNKNWTISYIEENKAWFLNGDNYSLSKNKFINNNEIHLEIGCGKGNFIINKSMLNEKINYIAIERERTVIGVALKKAIEYFKTLKSNLRFLNIDAKNIKDYFKDTKIGKLYLNFSDPWPKKRHSKNRLTHISYLNLYFDLLKVGGIIEIKTDNKDLYLFTINEVSDSKFKIIYKTDDLYQDQNEINKNIPTEYEIKFKDQGKKIYKIQLTKNLF</sequence>
<keyword evidence="3 7" id="KW-0489">Methyltransferase</keyword>
<comment type="caution">
    <text evidence="7">Lacks conserved residue(s) required for the propagation of feature annotation.</text>
</comment>
<evidence type="ECO:0000313" key="8">
    <source>
        <dbReference type="EMBL" id="ASP27847.1"/>
    </source>
</evidence>
<comment type="function">
    <text evidence="2 7">Catalyzes the formation of N(7)-methylguanine at position 46 (m7G46) in tRNA.</text>
</comment>
<dbReference type="HAMAP" id="MF_01057">
    <property type="entry name" value="tRNA_methyltr_TrmB"/>
    <property type="match status" value="1"/>
</dbReference>
<dbReference type="RefSeq" id="WP_094048057.1">
    <property type="nucleotide sequence ID" value="NZ_CP022535.1"/>
</dbReference>
<dbReference type="SUPFAM" id="SSF53335">
    <property type="entry name" value="S-adenosyl-L-methionine-dependent methyltransferases"/>
    <property type="match status" value="1"/>
</dbReference>
<name>A0A222EMW4_9MOLU</name>
<feature type="binding site" evidence="7">
    <location>
        <begin position="194"/>
        <end position="197"/>
    </location>
    <ligand>
        <name>substrate</name>
    </ligand>
</feature>
<keyword evidence="6 7" id="KW-0819">tRNA processing</keyword>
<dbReference type="EMBL" id="CP022535">
    <property type="protein sequence ID" value="ASP27847.1"/>
    <property type="molecule type" value="Genomic_DNA"/>
</dbReference>
<dbReference type="Gene3D" id="3.40.50.150">
    <property type="entry name" value="Vaccinia Virus protein VP39"/>
    <property type="match status" value="1"/>
</dbReference>
<proteinExistence type="inferred from homology"/>
<protein>
    <recommendedName>
        <fullName evidence="7">tRNA (guanine-N(7)-)-methyltransferase</fullName>
        <ecNumber evidence="7">2.1.1.33</ecNumber>
    </recommendedName>
    <alternativeName>
        <fullName evidence="7">tRNA (guanine(46)-N(7))-methyltransferase</fullName>
    </alternativeName>
    <alternativeName>
        <fullName evidence="7">tRNA(m7G46)-methyltransferase</fullName>
    </alternativeName>
</protein>
<dbReference type="InterPro" id="IPR003358">
    <property type="entry name" value="tRNA_(Gua-N-7)_MeTrfase_Trmb"/>
</dbReference>
<evidence type="ECO:0000256" key="4">
    <source>
        <dbReference type="ARBA" id="ARBA00022679"/>
    </source>
</evidence>
<dbReference type="KEGG" id="scou:SCORR_v1c00720"/>
<accession>A0A222EMW4</accession>
<keyword evidence="4 7" id="KW-0808">Transferase</keyword>
<dbReference type="GO" id="GO:0043527">
    <property type="term" value="C:tRNA methyltransferase complex"/>
    <property type="evidence" value="ECO:0007669"/>
    <property type="project" value="TreeGrafter"/>
</dbReference>
<dbReference type="EC" id="2.1.1.33" evidence="7"/>
<comment type="pathway">
    <text evidence="7">tRNA modification; N(7)-methylguanine-tRNA biosynthesis.</text>
</comment>
<dbReference type="UniPathway" id="UPA00989"/>
<dbReference type="Proteomes" id="UP000203229">
    <property type="component" value="Chromosome"/>
</dbReference>
<evidence type="ECO:0000256" key="5">
    <source>
        <dbReference type="ARBA" id="ARBA00022691"/>
    </source>
</evidence>
<feature type="binding site" evidence="7">
    <location>
        <position position="119"/>
    </location>
    <ligand>
        <name>S-adenosyl-L-methionine</name>
        <dbReference type="ChEBI" id="CHEBI:59789"/>
    </ligand>
</feature>